<protein>
    <submittedName>
        <fullName evidence="2">Uncharacterized protein</fullName>
    </submittedName>
</protein>
<gene>
    <name evidence="2" type="ORF">ELX58_04730</name>
</gene>
<keyword evidence="1" id="KW-0812">Transmembrane</keyword>
<dbReference type="AlphaFoldDB" id="A0A4P6ZM12"/>
<sequence>MLGMIGITVMTVIIVLLLIIGIITVTYVIAGHHDLAKRAMAAISYILYFMVSFFVGGLISNATIPPVAEYPTTTEVVKLSVWSLIAFIIIGLIFGFVFHKLWEMKDHNVSYPKKFIKGLNITYLIDIIVFSLTIVYSITEHDIIWIDVIALLATVIAVILGFVFFFMVVKTLKLRWYLYGLSLQGLFIILVLIGFSESCM</sequence>
<dbReference type="RefSeq" id="WP_133442011.1">
    <property type="nucleotide sequence ID" value="NZ_CP034726.1"/>
</dbReference>
<dbReference type="Proteomes" id="UP000294321">
    <property type="component" value="Chromosome"/>
</dbReference>
<evidence type="ECO:0000313" key="2">
    <source>
        <dbReference type="EMBL" id="QBP18452.1"/>
    </source>
</evidence>
<name>A0A4P6ZM12_9LACO</name>
<proteinExistence type="predicted"/>
<feature type="transmembrane region" description="Helical" evidence="1">
    <location>
        <begin position="144"/>
        <end position="169"/>
    </location>
</feature>
<keyword evidence="1" id="KW-1133">Transmembrane helix</keyword>
<reference evidence="3" key="1">
    <citation type="submission" date="2018-12" db="EMBL/GenBank/DDBJ databases">
        <title>A new species of lactobacillus.</title>
        <authorList>
            <person name="Jian Y."/>
            <person name="Xin L."/>
            <person name="Hong Z.J."/>
            <person name="Ming L.Z."/>
            <person name="Hong X.Z."/>
        </authorList>
    </citation>
    <scope>NUCLEOTIDE SEQUENCE [LARGE SCALE GENOMIC DNA]</scope>
    <source>
        <strain evidence="3">HSLZ-75</strain>
    </source>
</reference>
<keyword evidence="1" id="KW-0472">Membrane</keyword>
<evidence type="ECO:0000256" key="1">
    <source>
        <dbReference type="SAM" id="Phobius"/>
    </source>
</evidence>
<feature type="transmembrane region" description="Helical" evidence="1">
    <location>
        <begin position="6"/>
        <end position="30"/>
    </location>
</feature>
<accession>A0A4P6ZM12</accession>
<evidence type="ECO:0000313" key="3">
    <source>
        <dbReference type="Proteomes" id="UP000294321"/>
    </source>
</evidence>
<feature type="transmembrane region" description="Helical" evidence="1">
    <location>
        <begin position="119"/>
        <end position="138"/>
    </location>
</feature>
<dbReference type="EMBL" id="CP034726">
    <property type="protein sequence ID" value="QBP18452.1"/>
    <property type="molecule type" value="Genomic_DNA"/>
</dbReference>
<feature type="transmembrane region" description="Helical" evidence="1">
    <location>
        <begin position="42"/>
        <end position="59"/>
    </location>
</feature>
<keyword evidence="3" id="KW-1185">Reference proteome</keyword>
<feature type="transmembrane region" description="Helical" evidence="1">
    <location>
        <begin position="176"/>
        <end position="195"/>
    </location>
</feature>
<dbReference type="KEGG" id="lji:ELX58_04730"/>
<feature type="transmembrane region" description="Helical" evidence="1">
    <location>
        <begin position="79"/>
        <end position="98"/>
    </location>
</feature>
<organism evidence="2 3">
    <name type="scientific">Acetilactobacillus jinshanensis</name>
    <dbReference type="NCBI Taxonomy" id="1720083"/>
    <lineage>
        <taxon>Bacteria</taxon>
        <taxon>Bacillati</taxon>
        <taxon>Bacillota</taxon>
        <taxon>Bacilli</taxon>
        <taxon>Lactobacillales</taxon>
        <taxon>Lactobacillaceae</taxon>
        <taxon>Acetilactobacillus</taxon>
    </lineage>
</organism>